<name>A0A1S2XCF1_CICAR</name>
<reference evidence="16" key="1">
    <citation type="journal article" date="2013" name="Nat. Biotechnol.">
        <title>Draft genome sequence of chickpea (Cicer arietinum) provides a resource for trait improvement.</title>
        <authorList>
            <person name="Varshney R.K."/>
            <person name="Song C."/>
            <person name="Saxena R.K."/>
            <person name="Azam S."/>
            <person name="Yu S."/>
            <person name="Sharpe A.G."/>
            <person name="Cannon S."/>
            <person name="Baek J."/>
            <person name="Rosen B.D."/>
            <person name="Tar'an B."/>
            <person name="Millan T."/>
            <person name="Zhang X."/>
            <person name="Ramsay L.D."/>
            <person name="Iwata A."/>
            <person name="Wang Y."/>
            <person name="Nelson W."/>
            <person name="Farmer A.D."/>
            <person name="Gaur P.M."/>
            <person name="Soderlund C."/>
            <person name="Penmetsa R.V."/>
            <person name="Xu C."/>
            <person name="Bharti A.K."/>
            <person name="He W."/>
            <person name="Winter P."/>
            <person name="Zhao S."/>
            <person name="Hane J.K."/>
            <person name="Carrasquilla-Garcia N."/>
            <person name="Condie J.A."/>
            <person name="Upadhyaya H.D."/>
            <person name="Luo M.C."/>
            <person name="Thudi M."/>
            <person name="Gowda C.L."/>
            <person name="Singh N.P."/>
            <person name="Lichtenzveig J."/>
            <person name="Gali K.K."/>
            <person name="Rubio J."/>
            <person name="Nadarajan N."/>
            <person name="Dolezel J."/>
            <person name="Bansal K.C."/>
            <person name="Xu X."/>
            <person name="Edwards D."/>
            <person name="Zhang G."/>
            <person name="Kahl G."/>
            <person name="Gil J."/>
            <person name="Singh K.B."/>
            <person name="Datta S.K."/>
            <person name="Jackson S.A."/>
            <person name="Wang J."/>
            <person name="Cook D.R."/>
        </authorList>
    </citation>
    <scope>NUCLEOTIDE SEQUENCE [LARGE SCALE GENOMIC DNA]</scope>
    <source>
        <strain evidence="16">cv. CDC Frontier</strain>
    </source>
</reference>
<sequence>MADAFFSFFVLLPLILLPFLYFIVRPRPVKIPITNRHVFITGGSSGIGLALAHRAAADGARVSIMARSMKKLEEARDAVKHATGIEVAIYAADVRDYDAVKKAVDEAGPIDVLLLNHGVFYALELEKMELSEVKFTLDVNLMGCLNMIKAVLPDMKNRKDPLPASIALVSSQAGQVGIYGYVAYSASKFGLRGLAEALQQEVIEDNIHVSLIFPPDTDTPGLVEENKRKPEITKIIADSSGFMKPDEVAQKALDGIRHGRFIIYCNLEGLALALATAGLSPQRSFLMAFVEVVTAGILRIAALCFQWNWYGSIEKWHKERKYSPESS</sequence>
<dbReference type="Pfam" id="PF00106">
    <property type="entry name" value="adh_short"/>
    <property type="match status" value="1"/>
</dbReference>
<evidence type="ECO:0000256" key="8">
    <source>
        <dbReference type="ARBA" id="ARBA00022919"/>
    </source>
</evidence>
<organism evidence="16 17">
    <name type="scientific">Cicer arietinum</name>
    <name type="common">Chickpea</name>
    <name type="synonym">Garbanzo</name>
    <dbReference type="NCBI Taxonomy" id="3827"/>
    <lineage>
        <taxon>Eukaryota</taxon>
        <taxon>Viridiplantae</taxon>
        <taxon>Streptophyta</taxon>
        <taxon>Embryophyta</taxon>
        <taxon>Tracheophyta</taxon>
        <taxon>Spermatophyta</taxon>
        <taxon>Magnoliopsida</taxon>
        <taxon>eudicotyledons</taxon>
        <taxon>Gunneridae</taxon>
        <taxon>Pentapetalae</taxon>
        <taxon>rosids</taxon>
        <taxon>fabids</taxon>
        <taxon>Fabales</taxon>
        <taxon>Fabaceae</taxon>
        <taxon>Papilionoideae</taxon>
        <taxon>50 kb inversion clade</taxon>
        <taxon>NPAAA clade</taxon>
        <taxon>Hologalegina</taxon>
        <taxon>IRL clade</taxon>
        <taxon>Cicereae</taxon>
        <taxon>Cicer</taxon>
    </lineage>
</organism>
<dbReference type="PRINTS" id="PR00081">
    <property type="entry name" value="GDHRDH"/>
</dbReference>
<evidence type="ECO:0000256" key="3">
    <source>
        <dbReference type="ARBA" id="ARBA00004991"/>
    </source>
</evidence>
<keyword evidence="7" id="KW-0521">NADP</keyword>
<comment type="pathway">
    <text evidence="3">Sphingolipid metabolism.</text>
</comment>
<keyword evidence="6" id="KW-0256">Endoplasmic reticulum</keyword>
<evidence type="ECO:0000256" key="11">
    <source>
        <dbReference type="ARBA" id="ARBA00026112"/>
    </source>
</evidence>
<evidence type="ECO:0000256" key="10">
    <source>
        <dbReference type="ARBA" id="ARBA00023098"/>
    </source>
</evidence>
<dbReference type="eggNOG" id="KOG1210">
    <property type="taxonomic scope" value="Eukaryota"/>
</dbReference>
<dbReference type="GO" id="GO:0030148">
    <property type="term" value="P:sphingolipid biosynthetic process"/>
    <property type="evidence" value="ECO:0007669"/>
    <property type="project" value="InterPro"/>
</dbReference>
<evidence type="ECO:0000256" key="1">
    <source>
        <dbReference type="ARBA" id="ARBA00004240"/>
    </source>
</evidence>
<evidence type="ECO:0000256" key="13">
    <source>
        <dbReference type="ARBA" id="ARBA00081952"/>
    </source>
</evidence>
<dbReference type="GO" id="GO:0047560">
    <property type="term" value="F:3-dehydrosphinganine reductase activity"/>
    <property type="evidence" value="ECO:0007669"/>
    <property type="project" value="UniProtKB-EC"/>
</dbReference>
<dbReference type="GO" id="GO:0000166">
    <property type="term" value="F:nucleotide binding"/>
    <property type="evidence" value="ECO:0007669"/>
    <property type="project" value="UniProtKB-KW"/>
</dbReference>
<evidence type="ECO:0000313" key="17">
    <source>
        <dbReference type="RefSeq" id="XP_004486137.1"/>
    </source>
</evidence>
<evidence type="ECO:0000256" key="6">
    <source>
        <dbReference type="ARBA" id="ARBA00022824"/>
    </source>
</evidence>
<keyword evidence="10" id="KW-0443">Lipid metabolism</keyword>
<evidence type="ECO:0000256" key="7">
    <source>
        <dbReference type="ARBA" id="ARBA00022857"/>
    </source>
</evidence>
<dbReference type="SUPFAM" id="SSF51735">
    <property type="entry name" value="NAD(P)-binding Rossmann-fold domains"/>
    <property type="match status" value="1"/>
</dbReference>
<keyword evidence="15" id="KW-0472">Membrane</keyword>
<reference evidence="17" key="2">
    <citation type="submission" date="2025-08" db="UniProtKB">
        <authorList>
            <consortium name="RefSeq"/>
        </authorList>
    </citation>
    <scope>IDENTIFICATION</scope>
    <source>
        <tissue evidence="17">Etiolated seedlings</tissue>
    </source>
</reference>
<comment type="similarity">
    <text evidence="4">Belongs to the short-chain dehydrogenases/reductases (SDR) family.</text>
</comment>
<protein>
    <recommendedName>
        <fullName evidence="11">3-dehydrosphinganine reductase</fullName>
        <ecNumber evidence="11">1.1.1.102</ecNumber>
    </recommendedName>
    <alternativeName>
        <fullName evidence="14">3-ketodihydrosphingosine reductase</fullName>
    </alternativeName>
    <alternativeName>
        <fullName evidence="13">3-ketosphinganine reductase</fullName>
    </alternativeName>
</protein>
<accession>A0A1S2XCF1</accession>
<evidence type="ECO:0000256" key="2">
    <source>
        <dbReference type="ARBA" id="ARBA00004760"/>
    </source>
</evidence>
<dbReference type="GO" id="GO:0006666">
    <property type="term" value="P:3-keto-sphinganine metabolic process"/>
    <property type="evidence" value="ECO:0007669"/>
    <property type="project" value="InterPro"/>
</dbReference>
<dbReference type="InterPro" id="IPR036291">
    <property type="entry name" value="NAD(P)-bd_dom_sf"/>
</dbReference>
<dbReference type="CDD" id="cd08939">
    <property type="entry name" value="KDSR-like_SDR_c"/>
    <property type="match status" value="1"/>
</dbReference>
<comment type="pathway">
    <text evidence="2">Lipid metabolism; sphingolipid metabolism.</text>
</comment>
<evidence type="ECO:0000313" key="16">
    <source>
        <dbReference type="Proteomes" id="UP000087171"/>
    </source>
</evidence>
<keyword evidence="16" id="KW-1185">Reference proteome</keyword>
<dbReference type="FunFam" id="3.40.50.720:FF:000165">
    <property type="entry name" value="3-ketodihydrosphingosine reductase"/>
    <property type="match status" value="1"/>
</dbReference>
<dbReference type="InterPro" id="IPR045022">
    <property type="entry name" value="KDSR-like"/>
</dbReference>
<evidence type="ECO:0000256" key="12">
    <source>
        <dbReference type="ARBA" id="ARBA00050489"/>
    </source>
</evidence>
<dbReference type="InterPro" id="IPR020904">
    <property type="entry name" value="Sc_DH/Rdtase_CS"/>
</dbReference>
<keyword evidence="9" id="KW-0560">Oxidoreductase</keyword>
<dbReference type="GeneID" id="101494089"/>
<evidence type="ECO:0000256" key="4">
    <source>
        <dbReference type="ARBA" id="ARBA00006484"/>
    </source>
</evidence>
<dbReference type="GO" id="GO:0005789">
    <property type="term" value="C:endoplasmic reticulum membrane"/>
    <property type="evidence" value="ECO:0007669"/>
    <property type="project" value="UniProtKB-ARBA"/>
</dbReference>
<dbReference type="PaxDb" id="3827-XP_004486137.1"/>
<feature type="transmembrane region" description="Helical" evidence="15">
    <location>
        <begin position="6"/>
        <end position="24"/>
    </location>
</feature>
<dbReference type="PANTHER" id="PTHR43550">
    <property type="entry name" value="3-KETODIHYDROSPHINGOSINE REDUCTASE"/>
    <property type="match status" value="1"/>
</dbReference>
<dbReference type="AlphaFoldDB" id="A0A1S2XCF1"/>
<dbReference type="PROSITE" id="PS00061">
    <property type="entry name" value="ADH_SHORT"/>
    <property type="match status" value="1"/>
</dbReference>
<comment type="subcellular location">
    <subcellularLocation>
        <location evidence="1">Endoplasmic reticulum</location>
    </subcellularLocation>
</comment>
<comment type="catalytic activity">
    <reaction evidence="12">
        <text>sphinganine + NADP(+) = 3-oxosphinganine + NADPH + H(+)</text>
        <dbReference type="Rhea" id="RHEA:22640"/>
        <dbReference type="ChEBI" id="CHEBI:15378"/>
        <dbReference type="ChEBI" id="CHEBI:57783"/>
        <dbReference type="ChEBI" id="CHEBI:57817"/>
        <dbReference type="ChEBI" id="CHEBI:58299"/>
        <dbReference type="ChEBI" id="CHEBI:58349"/>
        <dbReference type="EC" id="1.1.1.102"/>
    </reaction>
</comment>
<keyword evidence="5" id="KW-0547">Nucleotide-binding</keyword>
<dbReference type="KEGG" id="cam:101494089"/>
<dbReference type="RefSeq" id="XP_004486137.1">
    <property type="nucleotide sequence ID" value="XM_004486080.3"/>
</dbReference>
<keyword evidence="8" id="KW-0746">Sphingolipid metabolism</keyword>
<keyword evidence="15" id="KW-0812">Transmembrane</keyword>
<evidence type="ECO:0000256" key="14">
    <source>
        <dbReference type="ARBA" id="ARBA00083783"/>
    </source>
</evidence>
<dbReference type="OrthoDB" id="37659at2759"/>
<dbReference type="STRING" id="3827.A0A1S2XCF1"/>
<keyword evidence="15" id="KW-1133">Transmembrane helix</keyword>
<proteinExistence type="inferred from homology"/>
<dbReference type="Gene3D" id="3.40.50.720">
    <property type="entry name" value="NAD(P)-binding Rossmann-like Domain"/>
    <property type="match status" value="1"/>
</dbReference>
<evidence type="ECO:0000256" key="9">
    <source>
        <dbReference type="ARBA" id="ARBA00023002"/>
    </source>
</evidence>
<dbReference type="PANTHER" id="PTHR43550:SF3">
    <property type="entry name" value="3-KETODIHYDROSPHINGOSINE REDUCTASE"/>
    <property type="match status" value="1"/>
</dbReference>
<evidence type="ECO:0000256" key="5">
    <source>
        <dbReference type="ARBA" id="ARBA00022741"/>
    </source>
</evidence>
<evidence type="ECO:0000256" key="15">
    <source>
        <dbReference type="SAM" id="Phobius"/>
    </source>
</evidence>
<gene>
    <name evidence="17" type="primary">LOC101494089</name>
</gene>
<dbReference type="EC" id="1.1.1.102" evidence="11"/>
<dbReference type="InterPro" id="IPR002347">
    <property type="entry name" value="SDR_fam"/>
</dbReference>
<dbReference type="Proteomes" id="UP000087171">
    <property type="component" value="Chromosome Ca1"/>
</dbReference>